<comment type="caution">
    <text evidence="6">The sequence shown here is derived from an EMBL/GenBank/DDBJ whole genome shotgun (WGS) entry which is preliminary data.</text>
</comment>
<dbReference type="PROSITE" id="PS51352">
    <property type="entry name" value="THIOREDOXIN_2"/>
    <property type="match status" value="1"/>
</dbReference>
<gene>
    <name evidence="6" type="ORF">FY036_03860</name>
</gene>
<dbReference type="InterPro" id="IPR017937">
    <property type="entry name" value="Thioredoxin_CS"/>
</dbReference>
<feature type="domain" description="Thioredoxin" evidence="5">
    <location>
        <begin position="72"/>
        <end position="222"/>
    </location>
</feature>
<dbReference type="PROSITE" id="PS00194">
    <property type="entry name" value="THIOREDOXIN_1"/>
    <property type="match status" value="1"/>
</dbReference>
<reference evidence="6 7" key="2">
    <citation type="submission" date="2019-09" db="EMBL/GenBank/DDBJ databases">
        <title>Mesorhizobium sp. MaA-C15 isolated from Microcystis aeruginosa.</title>
        <authorList>
            <person name="Jeong S.E."/>
            <person name="Jin H.M."/>
            <person name="Jeon C.O."/>
        </authorList>
    </citation>
    <scope>NUCLEOTIDE SEQUENCE [LARGE SCALE GENOMIC DNA]</scope>
    <source>
        <strain evidence="6 7">MaA-C15</strain>
    </source>
</reference>
<evidence type="ECO:0000259" key="5">
    <source>
        <dbReference type="PROSITE" id="PS51352"/>
    </source>
</evidence>
<evidence type="ECO:0000256" key="1">
    <source>
        <dbReference type="ARBA" id="ARBA00004196"/>
    </source>
</evidence>
<dbReference type="NCBIfam" id="NF047696">
    <property type="entry name" value="ThlDiSintTplARhiz"/>
    <property type="match status" value="1"/>
</dbReference>
<protein>
    <submittedName>
        <fullName evidence="6">TlpA family protein disulfide reductase</fullName>
    </submittedName>
</protein>
<dbReference type="InterPro" id="IPR036249">
    <property type="entry name" value="Thioredoxin-like_sf"/>
</dbReference>
<keyword evidence="4" id="KW-1133">Transmembrane helix</keyword>
<keyword evidence="2" id="KW-0201">Cytochrome c-type biogenesis</keyword>
<name>A0A5D4H3T9_9HYPH</name>
<dbReference type="OrthoDB" id="9799347at2"/>
<dbReference type="PANTHER" id="PTHR42852:SF13">
    <property type="entry name" value="PROTEIN DIPZ"/>
    <property type="match status" value="1"/>
</dbReference>
<keyword evidence="4" id="KW-0812">Transmembrane</keyword>
<dbReference type="SUPFAM" id="SSF52833">
    <property type="entry name" value="Thioredoxin-like"/>
    <property type="match status" value="1"/>
</dbReference>
<dbReference type="Proteomes" id="UP000323258">
    <property type="component" value="Unassembled WGS sequence"/>
</dbReference>
<accession>A0A5D4H3T9</accession>
<dbReference type="GO" id="GO:0017004">
    <property type="term" value="P:cytochrome complex assembly"/>
    <property type="evidence" value="ECO:0007669"/>
    <property type="project" value="UniProtKB-KW"/>
</dbReference>
<dbReference type="GO" id="GO:0015036">
    <property type="term" value="F:disulfide oxidoreductase activity"/>
    <property type="evidence" value="ECO:0007669"/>
    <property type="project" value="UniProtKB-ARBA"/>
</dbReference>
<evidence type="ECO:0000256" key="3">
    <source>
        <dbReference type="ARBA" id="ARBA00023284"/>
    </source>
</evidence>
<evidence type="ECO:0000313" key="7">
    <source>
        <dbReference type="Proteomes" id="UP000323258"/>
    </source>
</evidence>
<sequence length="222" mass="22853">MANGKFHLPTGRLIALAIVAGMTAGAIGVYVMGAPSGNNAQVAAAPDENAAACAAKAELAVTVGEAARGEVAAMMAASPPQSLTTLAFNAPDGAPMTVADLSGKTLLINLWATWCAPCRHEMPALNQLQKDMGSDAFEVVAVNVDTGGDEKPRAFLDETGVDALGYYRDSTLGLFNELKRRGLALGLPVTLLVDADGCLLANMNGPAEWASPDAKRLIEAAM</sequence>
<dbReference type="GO" id="GO:0030313">
    <property type="term" value="C:cell envelope"/>
    <property type="evidence" value="ECO:0007669"/>
    <property type="project" value="UniProtKB-SubCell"/>
</dbReference>
<dbReference type="EMBL" id="VSZS01000054">
    <property type="protein sequence ID" value="TYR34962.1"/>
    <property type="molecule type" value="Genomic_DNA"/>
</dbReference>
<comment type="subcellular location">
    <subcellularLocation>
        <location evidence="1">Cell envelope</location>
    </subcellularLocation>
</comment>
<reference evidence="6 7" key="1">
    <citation type="submission" date="2019-08" db="EMBL/GenBank/DDBJ databases">
        <authorList>
            <person name="Seo Y.L."/>
        </authorList>
    </citation>
    <scope>NUCLEOTIDE SEQUENCE [LARGE SCALE GENOMIC DNA]</scope>
    <source>
        <strain evidence="6 7">MaA-C15</strain>
    </source>
</reference>
<organism evidence="6 7">
    <name type="scientific">Neoaquamicrobium microcysteis</name>
    <dbReference type="NCBI Taxonomy" id="2682781"/>
    <lineage>
        <taxon>Bacteria</taxon>
        <taxon>Pseudomonadati</taxon>
        <taxon>Pseudomonadota</taxon>
        <taxon>Alphaproteobacteria</taxon>
        <taxon>Hyphomicrobiales</taxon>
        <taxon>Phyllobacteriaceae</taxon>
        <taxon>Neoaquamicrobium</taxon>
    </lineage>
</organism>
<dbReference type="PANTHER" id="PTHR42852">
    <property type="entry name" value="THIOL:DISULFIDE INTERCHANGE PROTEIN DSBE"/>
    <property type="match status" value="1"/>
</dbReference>
<dbReference type="RefSeq" id="WP_148913379.1">
    <property type="nucleotide sequence ID" value="NZ_VSZS01000054.1"/>
</dbReference>
<evidence type="ECO:0000313" key="6">
    <source>
        <dbReference type="EMBL" id="TYR34962.1"/>
    </source>
</evidence>
<keyword evidence="4" id="KW-0472">Membrane</keyword>
<proteinExistence type="predicted"/>
<dbReference type="Gene3D" id="3.40.30.10">
    <property type="entry name" value="Glutaredoxin"/>
    <property type="match status" value="1"/>
</dbReference>
<keyword evidence="7" id="KW-1185">Reference proteome</keyword>
<dbReference type="CDD" id="cd02966">
    <property type="entry name" value="TlpA_like_family"/>
    <property type="match status" value="1"/>
</dbReference>
<dbReference type="Pfam" id="PF08534">
    <property type="entry name" value="Redoxin"/>
    <property type="match status" value="1"/>
</dbReference>
<dbReference type="InterPro" id="IPR050553">
    <property type="entry name" value="Thioredoxin_ResA/DsbE_sf"/>
</dbReference>
<keyword evidence="3" id="KW-0676">Redox-active center</keyword>
<dbReference type="InterPro" id="IPR013740">
    <property type="entry name" value="Redoxin"/>
</dbReference>
<dbReference type="AlphaFoldDB" id="A0A5D4H3T9"/>
<evidence type="ECO:0000256" key="2">
    <source>
        <dbReference type="ARBA" id="ARBA00022748"/>
    </source>
</evidence>
<dbReference type="InterPro" id="IPR013766">
    <property type="entry name" value="Thioredoxin_domain"/>
</dbReference>
<evidence type="ECO:0000256" key="4">
    <source>
        <dbReference type="SAM" id="Phobius"/>
    </source>
</evidence>
<feature type="transmembrane region" description="Helical" evidence="4">
    <location>
        <begin position="12"/>
        <end position="32"/>
    </location>
</feature>